<dbReference type="EMBL" id="JABMIG020000232">
    <property type="protein sequence ID" value="KAL3784602.1"/>
    <property type="molecule type" value="Genomic_DNA"/>
</dbReference>
<gene>
    <name evidence="1" type="ORF">HJC23_007058</name>
</gene>
<name>A0ABD3P9A8_9STRA</name>
<comment type="caution">
    <text evidence="1">The sequence shown here is derived from an EMBL/GenBank/DDBJ whole genome shotgun (WGS) entry which is preliminary data.</text>
</comment>
<evidence type="ECO:0000313" key="2">
    <source>
        <dbReference type="Proteomes" id="UP001516023"/>
    </source>
</evidence>
<evidence type="ECO:0000313" key="1">
    <source>
        <dbReference type="EMBL" id="KAL3784602.1"/>
    </source>
</evidence>
<reference evidence="1 2" key="1">
    <citation type="journal article" date="2020" name="G3 (Bethesda)">
        <title>Improved Reference Genome for Cyclotella cryptica CCMP332, a Model for Cell Wall Morphogenesis, Salinity Adaptation, and Lipid Production in Diatoms (Bacillariophyta).</title>
        <authorList>
            <person name="Roberts W.R."/>
            <person name="Downey K.M."/>
            <person name="Ruck E.C."/>
            <person name="Traller J.C."/>
            <person name="Alverson A.J."/>
        </authorList>
    </citation>
    <scope>NUCLEOTIDE SEQUENCE [LARGE SCALE GENOMIC DNA]</scope>
    <source>
        <strain evidence="1 2">CCMP332</strain>
    </source>
</reference>
<dbReference type="Proteomes" id="UP001516023">
    <property type="component" value="Unassembled WGS sequence"/>
</dbReference>
<keyword evidence="2" id="KW-1185">Reference proteome</keyword>
<protein>
    <submittedName>
        <fullName evidence="1">Uncharacterized protein</fullName>
    </submittedName>
</protein>
<organism evidence="1 2">
    <name type="scientific">Cyclotella cryptica</name>
    <dbReference type="NCBI Taxonomy" id="29204"/>
    <lineage>
        <taxon>Eukaryota</taxon>
        <taxon>Sar</taxon>
        <taxon>Stramenopiles</taxon>
        <taxon>Ochrophyta</taxon>
        <taxon>Bacillariophyta</taxon>
        <taxon>Coscinodiscophyceae</taxon>
        <taxon>Thalassiosirophycidae</taxon>
        <taxon>Stephanodiscales</taxon>
        <taxon>Stephanodiscaceae</taxon>
        <taxon>Cyclotella</taxon>
    </lineage>
</organism>
<sequence>MGWMENVLFDPLVGSTIYICTAEEYGSVSTNLSKAIQQTVSQTRGQVEWHRKLGIHQWSRQIDESILVHERFVPILCIASCRFATGSGGTGLPWGCTSIWKTGRWESVLEGHSSPPVHAVGVCYSPDYFYNTIAALVTDMGLAINSAAMEEFVCNSVTVHQGKGRGYAVSSDEELISLCNFLRDPDCFGSCVFTEGPVPLFDEGRRRGSAILLKFQYIVSAYWWSLGNL</sequence>
<proteinExistence type="predicted"/>
<dbReference type="AlphaFoldDB" id="A0ABD3P9A8"/>
<accession>A0ABD3P9A8</accession>